<dbReference type="Proteomes" id="UP001489004">
    <property type="component" value="Unassembled WGS sequence"/>
</dbReference>
<proteinExistence type="predicted"/>
<name>A0AAW1Q3N9_9CHLO</name>
<feature type="region of interest" description="Disordered" evidence="1">
    <location>
        <begin position="150"/>
        <end position="192"/>
    </location>
</feature>
<keyword evidence="3" id="KW-1185">Reference proteome</keyword>
<evidence type="ECO:0000313" key="3">
    <source>
        <dbReference type="Proteomes" id="UP001489004"/>
    </source>
</evidence>
<gene>
    <name evidence="2" type="ORF">WJX72_011633</name>
</gene>
<evidence type="ECO:0000256" key="1">
    <source>
        <dbReference type="SAM" id="MobiDB-lite"/>
    </source>
</evidence>
<evidence type="ECO:0000313" key="2">
    <source>
        <dbReference type="EMBL" id="KAK9814799.1"/>
    </source>
</evidence>
<dbReference type="AlphaFoldDB" id="A0AAW1Q3N9"/>
<accession>A0AAW1Q3N9</accession>
<feature type="compositionally biased region" description="Pro residues" evidence="1">
    <location>
        <begin position="158"/>
        <end position="168"/>
    </location>
</feature>
<reference evidence="2 3" key="1">
    <citation type="journal article" date="2024" name="Nat. Commun.">
        <title>Phylogenomics reveals the evolutionary origins of lichenization in chlorophyte algae.</title>
        <authorList>
            <person name="Puginier C."/>
            <person name="Libourel C."/>
            <person name="Otte J."/>
            <person name="Skaloud P."/>
            <person name="Haon M."/>
            <person name="Grisel S."/>
            <person name="Petersen M."/>
            <person name="Berrin J.G."/>
            <person name="Delaux P.M."/>
            <person name="Dal Grande F."/>
            <person name="Keller J."/>
        </authorList>
    </citation>
    <scope>NUCLEOTIDE SEQUENCE [LARGE SCALE GENOMIC DNA]</scope>
    <source>
        <strain evidence="2 3">SAG 2043</strain>
    </source>
</reference>
<dbReference type="EMBL" id="JALJOR010000007">
    <property type="protein sequence ID" value="KAK9814799.1"/>
    <property type="molecule type" value="Genomic_DNA"/>
</dbReference>
<organism evidence="2 3">
    <name type="scientific">[Myrmecia] bisecta</name>
    <dbReference type="NCBI Taxonomy" id="41462"/>
    <lineage>
        <taxon>Eukaryota</taxon>
        <taxon>Viridiplantae</taxon>
        <taxon>Chlorophyta</taxon>
        <taxon>core chlorophytes</taxon>
        <taxon>Trebouxiophyceae</taxon>
        <taxon>Trebouxiales</taxon>
        <taxon>Trebouxiaceae</taxon>
        <taxon>Myrmecia</taxon>
    </lineage>
</organism>
<protein>
    <submittedName>
        <fullName evidence="2">Uncharacterized protein</fullName>
    </submittedName>
</protein>
<sequence>MGRTASESFSEGAMRCLHEQVAAYPNWGVVWYEYDWFAAYNVKAVKTVAWDNFIPHYKADCDFYHRIRLAGYNTLDCVCGKIFDMSEVVALPDDYQEAMHMLSNMPAASGDTRNAWRDQALDRSELEGRKMANDLSGAYYEAKWGTGACDLPAGTQPWPQPSPPPPQEPDNNAASVHMSDNDAAAAQMSGVS</sequence>
<comment type="caution">
    <text evidence="2">The sequence shown here is derived from an EMBL/GenBank/DDBJ whole genome shotgun (WGS) entry which is preliminary data.</text>
</comment>